<evidence type="ECO:0000256" key="1">
    <source>
        <dbReference type="SAM" id="Phobius"/>
    </source>
</evidence>
<gene>
    <name evidence="2" type="ORF">L9F63_000292</name>
</gene>
<dbReference type="Proteomes" id="UP001233999">
    <property type="component" value="Unassembled WGS sequence"/>
</dbReference>
<sequence length="132" mass="14805">MKSSYSVINCEPVDMSSSCSDSQDSPTEREAANLLNKMDNAGYERDFRTTVEMRDVTPSSQPMNGNGVLGCTDTCLSLHQQTQKSLQQYQKTSGQKPENPWHRLKTIFLVSTIAILVVWIIVYTILSQLDVI</sequence>
<name>A0AAD8ALZ3_DIPPU</name>
<dbReference type="AlphaFoldDB" id="A0AAD8ALZ3"/>
<keyword evidence="1" id="KW-1133">Transmembrane helix</keyword>
<proteinExistence type="predicted"/>
<feature type="transmembrane region" description="Helical" evidence="1">
    <location>
        <begin position="106"/>
        <end position="126"/>
    </location>
</feature>
<dbReference type="EMBL" id="JASPKZ010000012">
    <property type="protein sequence ID" value="KAJ9601549.1"/>
    <property type="molecule type" value="Genomic_DNA"/>
</dbReference>
<evidence type="ECO:0000313" key="2">
    <source>
        <dbReference type="EMBL" id="KAJ9601549.1"/>
    </source>
</evidence>
<comment type="caution">
    <text evidence="2">The sequence shown here is derived from an EMBL/GenBank/DDBJ whole genome shotgun (WGS) entry which is preliminary data.</text>
</comment>
<protein>
    <submittedName>
        <fullName evidence="2">Uncharacterized protein</fullName>
    </submittedName>
</protein>
<keyword evidence="1" id="KW-0812">Transmembrane</keyword>
<reference evidence="2" key="1">
    <citation type="journal article" date="2023" name="IScience">
        <title>Live-bearing cockroach genome reveals convergent evolutionary mechanisms linked to viviparity in insects and beyond.</title>
        <authorList>
            <person name="Fouks B."/>
            <person name="Harrison M.C."/>
            <person name="Mikhailova A.A."/>
            <person name="Marchal E."/>
            <person name="English S."/>
            <person name="Carruthers M."/>
            <person name="Jennings E.C."/>
            <person name="Chiamaka E.L."/>
            <person name="Frigard R.A."/>
            <person name="Pippel M."/>
            <person name="Attardo G.M."/>
            <person name="Benoit J.B."/>
            <person name="Bornberg-Bauer E."/>
            <person name="Tobe S.S."/>
        </authorList>
    </citation>
    <scope>NUCLEOTIDE SEQUENCE</scope>
    <source>
        <strain evidence="2">Stay&amp;Tobe</strain>
    </source>
</reference>
<reference evidence="2" key="2">
    <citation type="submission" date="2023-05" db="EMBL/GenBank/DDBJ databases">
        <authorList>
            <person name="Fouks B."/>
        </authorList>
    </citation>
    <scope>NUCLEOTIDE SEQUENCE</scope>
    <source>
        <strain evidence="2">Stay&amp;Tobe</strain>
        <tissue evidence="2">Testes</tissue>
    </source>
</reference>
<accession>A0AAD8ALZ3</accession>
<organism evidence="2 3">
    <name type="scientific">Diploptera punctata</name>
    <name type="common">Pacific beetle cockroach</name>
    <dbReference type="NCBI Taxonomy" id="6984"/>
    <lineage>
        <taxon>Eukaryota</taxon>
        <taxon>Metazoa</taxon>
        <taxon>Ecdysozoa</taxon>
        <taxon>Arthropoda</taxon>
        <taxon>Hexapoda</taxon>
        <taxon>Insecta</taxon>
        <taxon>Pterygota</taxon>
        <taxon>Neoptera</taxon>
        <taxon>Polyneoptera</taxon>
        <taxon>Dictyoptera</taxon>
        <taxon>Blattodea</taxon>
        <taxon>Blaberoidea</taxon>
        <taxon>Blaberidae</taxon>
        <taxon>Diplopterinae</taxon>
        <taxon>Diploptera</taxon>
    </lineage>
</organism>
<evidence type="ECO:0000313" key="3">
    <source>
        <dbReference type="Proteomes" id="UP001233999"/>
    </source>
</evidence>
<keyword evidence="1" id="KW-0472">Membrane</keyword>
<keyword evidence="3" id="KW-1185">Reference proteome</keyword>